<reference evidence="2" key="1">
    <citation type="submission" date="2017-09" db="EMBL/GenBank/DDBJ databases">
        <title>The Reconstruction of 2,631 Draft Metagenome-Assembled Genomes from the Global Oceans.</title>
        <authorList>
            <person name="Tully B.J."/>
            <person name="Graham E.D."/>
            <person name="Heidelberg J.F."/>
        </authorList>
    </citation>
    <scope>NUCLEOTIDE SEQUENCE [LARGE SCALE GENOMIC DNA]</scope>
</reference>
<comment type="caution">
    <text evidence="1">The sequence shown here is derived from an EMBL/GenBank/DDBJ whole genome shotgun (WGS) entry which is preliminary data.</text>
</comment>
<evidence type="ECO:0000313" key="2">
    <source>
        <dbReference type="Proteomes" id="UP000226525"/>
    </source>
</evidence>
<dbReference type="EMBL" id="NZEX01000165">
    <property type="protein sequence ID" value="MAH64492.1"/>
    <property type="molecule type" value="Genomic_DNA"/>
</dbReference>
<sequence length="97" mass="11320">MKFAVYTKWYWKNSVPSPAELQANMNKSVSGDTTAEDVIWWKIDENHHQSLIIYPSEKIAEEEMAKRQVKREKSSTDNDIVLVEEFMGPIMSRLTEL</sequence>
<accession>A0A2D6YMY8</accession>
<organism evidence="1 2">
    <name type="scientific">SAR324 cluster bacterium</name>
    <dbReference type="NCBI Taxonomy" id="2024889"/>
    <lineage>
        <taxon>Bacteria</taxon>
        <taxon>Deltaproteobacteria</taxon>
        <taxon>SAR324 cluster</taxon>
    </lineage>
</organism>
<protein>
    <recommendedName>
        <fullName evidence="3">DUF3303 domain-containing protein</fullName>
    </recommendedName>
</protein>
<gene>
    <name evidence="1" type="ORF">CMN54_13830</name>
</gene>
<dbReference type="Proteomes" id="UP000226525">
    <property type="component" value="Unassembled WGS sequence"/>
</dbReference>
<dbReference type="AlphaFoldDB" id="A0A2D6YMY8"/>
<evidence type="ECO:0000313" key="1">
    <source>
        <dbReference type="EMBL" id="MAH64492.1"/>
    </source>
</evidence>
<evidence type="ECO:0008006" key="3">
    <source>
        <dbReference type="Google" id="ProtNLM"/>
    </source>
</evidence>
<proteinExistence type="predicted"/>
<name>A0A2D6YMY8_9DELT</name>